<comment type="caution">
    <text evidence="2">The sequence shown here is derived from an EMBL/GenBank/DDBJ whole genome shotgun (WGS) entry which is preliminary data.</text>
</comment>
<organism evidence="2 3">
    <name type="scientific">Longimycelium tulufanense</name>
    <dbReference type="NCBI Taxonomy" id="907463"/>
    <lineage>
        <taxon>Bacteria</taxon>
        <taxon>Bacillati</taxon>
        <taxon>Actinomycetota</taxon>
        <taxon>Actinomycetes</taxon>
        <taxon>Pseudonocardiales</taxon>
        <taxon>Pseudonocardiaceae</taxon>
        <taxon>Longimycelium</taxon>
    </lineage>
</organism>
<gene>
    <name evidence="2" type="ORF">GCM10012275_57550</name>
</gene>
<protein>
    <submittedName>
        <fullName evidence="2">Uncharacterized protein</fullName>
    </submittedName>
</protein>
<evidence type="ECO:0000256" key="1">
    <source>
        <dbReference type="SAM" id="MobiDB-lite"/>
    </source>
</evidence>
<dbReference type="EMBL" id="BMMK01000044">
    <property type="protein sequence ID" value="GGM79433.1"/>
    <property type="molecule type" value="Genomic_DNA"/>
</dbReference>
<sequence length="100" mass="10449">MSVHRKHPGPPAQPGPVRPQTPHPRRLDDPAQSPASVLDTAQRHLVAAAAKLPPPSPDSDNEDLFGVGVSLEVIARETIILLFGLAASLDPDDAPPGMAS</sequence>
<dbReference type="Proteomes" id="UP000637578">
    <property type="component" value="Unassembled WGS sequence"/>
</dbReference>
<dbReference type="AlphaFoldDB" id="A0A8J3CJY4"/>
<dbReference type="RefSeq" id="WP_189061573.1">
    <property type="nucleotide sequence ID" value="NZ_BMMK01000044.1"/>
</dbReference>
<feature type="compositionally biased region" description="Pro residues" evidence="1">
    <location>
        <begin position="9"/>
        <end position="22"/>
    </location>
</feature>
<evidence type="ECO:0000313" key="2">
    <source>
        <dbReference type="EMBL" id="GGM79433.1"/>
    </source>
</evidence>
<name>A0A8J3CJY4_9PSEU</name>
<reference evidence="2" key="1">
    <citation type="journal article" date="2014" name="Int. J. Syst. Evol. Microbiol.">
        <title>Complete genome sequence of Corynebacterium casei LMG S-19264T (=DSM 44701T), isolated from a smear-ripened cheese.</title>
        <authorList>
            <consortium name="US DOE Joint Genome Institute (JGI-PGF)"/>
            <person name="Walter F."/>
            <person name="Albersmeier A."/>
            <person name="Kalinowski J."/>
            <person name="Ruckert C."/>
        </authorList>
    </citation>
    <scope>NUCLEOTIDE SEQUENCE</scope>
    <source>
        <strain evidence="2">CGMCC 4.5737</strain>
    </source>
</reference>
<keyword evidence="3" id="KW-1185">Reference proteome</keyword>
<accession>A0A8J3CJY4</accession>
<feature type="region of interest" description="Disordered" evidence="1">
    <location>
        <begin position="1"/>
        <end position="37"/>
    </location>
</feature>
<reference evidence="2" key="2">
    <citation type="submission" date="2020-09" db="EMBL/GenBank/DDBJ databases">
        <authorList>
            <person name="Sun Q."/>
            <person name="Zhou Y."/>
        </authorList>
    </citation>
    <scope>NUCLEOTIDE SEQUENCE</scope>
    <source>
        <strain evidence="2">CGMCC 4.5737</strain>
    </source>
</reference>
<proteinExistence type="predicted"/>
<evidence type="ECO:0000313" key="3">
    <source>
        <dbReference type="Proteomes" id="UP000637578"/>
    </source>
</evidence>